<dbReference type="PANTHER" id="PTHR35792:SF2">
    <property type="entry name" value="GENERAL STRESS PROTEIN"/>
    <property type="match status" value="1"/>
</dbReference>
<dbReference type="InterPro" id="IPR024623">
    <property type="entry name" value="YtxH"/>
</dbReference>
<organism evidence="3 4">
    <name type="scientific">Geodia barretti</name>
    <name type="common">Barrett's horny sponge</name>
    <dbReference type="NCBI Taxonomy" id="519541"/>
    <lineage>
        <taxon>Eukaryota</taxon>
        <taxon>Metazoa</taxon>
        <taxon>Porifera</taxon>
        <taxon>Demospongiae</taxon>
        <taxon>Heteroscleromorpha</taxon>
        <taxon>Tetractinellida</taxon>
        <taxon>Astrophorina</taxon>
        <taxon>Geodiidae</taxon>
        <taxon>Geodia</taxon>
    </lineage>
</organism>
<feature type="compositionally biased region" description="Acidic residues" evidence="1">
    <location>
        <begin position="124"/>
        <end position="136"/>
    </location>
</feature>
<keyword evidence="4" id="KW-1185">Reference proteome</keyword>
<dbReference type="AlphaFoldDB" id="A0AA35W317"/>
<dbReference type="InterPro" id="IPR052928">
    <property type="entry name" value="Desiccation-related_membrane"/>
</dbReference>
<dbReference type="EMBL" id="CASHTH010000033">
    <property type="protein sequence ID" value="CAI7989583.1"/>
    <property type="molecule type" value="Genomic_DNA"/>
</dbReference>
<feature type="region of interest" description="Disordered" evidence="1">
    <location>
        <begin position="117"/>
        <end position="136"/>
    </location>
</feature>
<evidence type="ECO:0000256" key="1">
    <source>
        <dbReference type="SAM" id="MobiDB-lite"/>
    </source>
</evidence>
<reference evidence="3" key="1">
    <citation type="submission" date="2023-03" db="EMBL/GenBank/DDBJ databases">
        <authorList>
            <person name="Steffen K."/>
            <person name="Cardenas P."/>
        </authorList>
    </citation>
    <scope>NUCLEOTIDE SEQUENCE</scope>
</reference>
<dbReference type="Pfam" id="PF12732">
    <property type="entry name" value="YtxH"/>
    <property type="match status" value="1"/>
</dbReference>
<protein>
    <recommendedName>
        <fullName evidence="5">YtxH domain-containing protein</fullName>
    </recommendedName>
</protein>
<evidence type="ECO:0008006" key="5">
    <source>
        <dbReference type="Google" id="ProtNLM"/>
    </source>
</evidence>
<feature type="transmembrane region" description="Helical" evidence="2">
    <location>
        <begin position="12"/>
        <end position="31"/>
    </location>
</feature>
<evidence type="ECO:0000313" key="4">
    <source>
        <dbReference type="Proteomes" id="UP001174909"/>
    </source>
</evidence>
<proteinExistence type="predicted"/>
<dbReference type="PANTHER" id="PTHR35792">
    <property type="entry name" value="GENERAL STRESS PROTEIN"/>
    <property type="match status" value="1"/>
</dbReference>
<comment type="caution">
    <text evidence="3">The sequence shown here is derived from an EMBL/GenBank/DDBJ whole genome shotgun (WGS) entry which is preliminary data.</text>
</comment>
<gene>
    <name evidence="3" type="ORF">GBAR_LOCUS259</name>
</gene>
<sequence>MNDNGQNNGLAMVFAFFTGFMAGAVISLLYAPSSGKETRQKIRDTSTEAKNRTVEIANQASDSAREGVETFVKQGRESVHTIVDSGKERLQQAGDQVKSAVETGRKVSADVRTKIAGTIPGIDNTEETDEEATEEA</sequence>
<evidence type="ECO:0000256" key="2">
    <source>
        <dbReference type="SAM" id="Phobius"/>
    </source>
</evidence>
<keyword evidence="2" id="KW-0812">Transmembrane</keyword>
<accession>A0AA35W317</accession>
<dbReference type="Proteomes" id="UP001174909">
    <property type="component" value="Unassembled WGS sequence"/>
</dbReference>
<name>A0AA35W317_GEOBA</name>
<evidence type="ECO:0000313" key="3">
    <source>
        <dbReference type="EMBL" id="CAI7989583.1"/>
    </source>
</evidence>
<keyword evidence="2" id="KW-0472">Membrane</keyword>
<keyword evidence="2" id="KW-1133">Transmembrane helix</keyword>